<dbReference type="GO" id="GO:0004832">
    <property type="term" value="F:valine-tRNA ligase activity"/>
    <property type="evidence" value="ECO:0007669"/>
    <property type="project" value="UniProtKB-UniRule"/>
</dbReference>
<evidence type="ECO:0000256" key="8">
    <source>
        <dbReference type="ARBA" id="ARBA00023054"/>
    </source>
</evidence>
<dbReference type="InterPro" id="IPR013155">
    <property type="entry name" value="M/V/L/I-tRNA-synth_anticd-bd"/>
</dbReference>
<dbReference type="InterPro" id="IPR033705">
    <property type="entry name" value="Anticodon_Ia_Val"/>
</dbReference>
<dbReference type="PROSITE" id="PS00178">
    <property type="entry name" value="AA_TRNA_LIGASE_I"/>
    <property type="match status" value="1"/>
</dbReference>
<reference evidence="15 16" key="1">
    <citation type="submission" date="2015-02" db="EMBL/GenBank/DDBJ databases">
        <title>Single-cell genomics of uncultivated deep-branching MTB reveals a conserved set of magnetosome genes.</title>
        <authorList>
            <person name="Kolinko S."/>
            <person name="Richter M."/>
            <person name="Glockner F.O."/>
            <person name="Brachmann A."/>
            <person name="Schuler D."/>
        </authorList>
    </citation>
    <scope>NUCLEOTIDE SEQUENCE [LARGE SCALE GENOMIC DNA]</scope>
    <source>
        <strain evidence="15">SKK-01</strain>
    </source>
</reference>
<dbReference type="PANTHER" id="PTHR11946:SF93">
    <property type="entry name" value="VALINE--TRNA LIGASE, CHLOROPLASTIC_MITOCHONDRIAL 2"/>
    <property type="match status" value="1"/>
</dbReference>
<dbReference type="SUPFAM" id="SSF50677">
    <property type="entry name" value="ValRS/IleRS/LeuRS editing domain"/>
    <property type="match status" value="1"/>
</dbReference>
<feature type="domain" description="Aminoacyl-tRNA synthetase class Ia" evidence="12">
    <location>
        <begin position="16"/>
        <end position="587"/>
    </location>
</feature>
<comment type="catalytic activity">
    <reaction evidence="10 11">
        <text>tRNA(Val) + L-valine + ATP = L-valyl-tRNA(Val) + AMP + diphosphate</text>
        <dbReference type="Rhea" id="RHEA:10704"/>
        <dbReference type="Rhea" id="RHEA-COMP:9672"/>
        <dbReference type="Rhea" id="RHEA-COMP:9708"/>
        <dbReference type="ChEBI" id="CHEBI:30616"/>
        <dbReference type="ChEBI" id="CHEBI:33019"/>
        <dbReference type="ChEBI" id="CHEBI:57762"/>
        <dbReference type="ChEBI" id="CHEBI:78442"/>
        <dbReference type="ChEBI" id="CHEBI:78537"/>
        <dbReference type="ChEBI" id="CHEBI:456215"/>
        <dbReference type="EC" id="6.1.1.9"/>
    </reaction>
</comment>
<dbReference type="Gene3D" id="3.40.50.620">
    <property type="entry name" value="HUPs"/>
    <property type="match status" value="2"/>
</dbReference>
<accession>A0A0F0CNX3</accession>
<dbReference type="Pfam" id="PF10458">
    <property type="entry name" value="Val_tRNA-synt_C"/>
    <property type="match status" value="1"/>
</dbReference>
<dbReference type="NCBIfam" id="NF004349">
    <property type="entry name" value="PRK05729.1"/>
    <property type="match status" value="1"/>
</dbReference>
<evidence type="ECO:0000256" key="6">
    <source>
        <dbReference type="ARBA" id="ARBA00022840"/>
    </source>
</evidence>
<evidence type="ECO:0000313" key="16">
    <source>
        <dbReference type="Proteomes" id="UP000033428"/>
    </source>
</evidence>
<dbReference type="GO" id="GO:0005829">
    <property type="term" value="C:cytosol"/>
    <property type="evidence" value="ECO:0007669"/>
    <property type="project" value="TreeGrafter"/>
</dbReference>
<dbReference type="GO" id="GO:0005524">
    <property type="term" value="F:ATP binding"/>
    <property type="evidence" value="ECO:0007669"/>
    <property type="project" value="UniProtKB-UniRule"/>
</dbReference>
<feature type="domain" description="Valyl-tRNA synthetase tRNA-binding arm" evidence="14">
    <location>
        <begin position="836"/>
        <end position="901"/>
    </location>
</feature>
<evidence type="ECO:0000256" key="5">
    <source>
        <dbReference type="ARBA" id="ARBA00022741"/>
    </source>
</evidence>
<evidence type="ECO:0000256" key="3">
    <source>
        <dbReference type="ARBA" id="ARBA00022490"/>
    </source>
</evidence>
<dbReference type="GO" id="GO:0006438">
    <property type="term" value="P:valyl-tRNA aminoacylation"/>
    <property type="evidence" value="ECO:0007669"/>
    <property type="project" value="UniProtKB-UniRule"/>
</dbReference>
<organism evidence="15 16">
    <name type="scientific">Candidatus Omnitrophus magneticus</name>
    <dbReference type="NCBI Taxonomy" id="1609969"/>
    <lineage>
        <taxon>Bacteria</taxon>
        <taxon>Pseudomonadati</taxon>
        <taxon>Candidatus Omnitrophota</taxon>
        <taxon>Candidatus Omnitrophus</taxon>
    </lineage>
</organism>
<keyword evidence="4 11" id="KW-0436">Ligase</keyword>
<dbReference type="FunFam" id="1.10.730.10:FF:000014">
    <property type="entry name" value="Valine--tRNA ligase"/>
    <property type="match status" value="1"/>
</dbReference>
<dbReference type="Gene3D" id="1.10.287.380">
    <property type="entry name" value="Valyl-tRNA synthetase, C-terminal domain"/>
    <property type="match status" value="1"/>
</dbReference>
<gene>
    <name evidence="11" type="primary">valS</name>
    <name evidence="15" type="ORF">OMAG_001197</name>
</gene>
<sequence>MKEIPSRYDPLSIEEQIYKDWEEKKLFSAKTGTGKTAYSIVIPPPNVTGILHMGHALNNTIQDILIRWKRLQGYEVLWMPGTDHAGIATQNVVERSIAKEGLTRQVLGREKFLERVWQWKDEYGNTIIRQLKRLGASCDWDRTRFTMDEGLSRAVKEVFSRLYYEGLIYKNNFIINWCPRCETALSDEEAEHSEVEGMLYYIKYPVKGHDKLEVENEDYIVVATTRPETMLGDTAVAMNANDQRYRGLSEKIIILPIIGRELKIIFDESVDPSFGTGALKVTPAHDPVDFEMGSRHGLERINVMDSNAKINELGGDYQGMDRFECRETIIEDLKERNLFIKSEKHVHSVRHCYRCHTMSEPRLSNQWFVKMKPLSEEAIQVVKDGRVNFYPERWTKVYLNWMENIRDWCVSRQIWWGHRIPVWYCKDCLDFKDAREVKVSGPNVKGVFVPQEKDFPEKCPYCGGNNIVQDPDVLDTWFSSWLWPISTFGWPSDTEELKKFYPTDALVTAQEIIFFWVARMIMAGLKFMGNVPFKDVYIHGTVRDSTGTKMSKSLGNVIDPLEIIGEVGSDALRFSLISITSQGQDVFLSKEKFEVGRNFSNKLWNAARYVLMNVDETFIDNSELDLSRFSLPDKWIINSYFETIEKVESSLAGYRFNDAAQILYDFVWHRYCDWYLELAKLSHDKKNVQSVLLFVLSGILRLLHPFMPYITEELWSKLPRHFKSSEYIMNAEWPRQNEEFINKDAEFSMAKLMGIISAIRNIRAFWNLDASSIVDVSFNVGNDDDIELIEKEKKYIEKLARAKVCNMSKGLERPALSASGIIGDIKLYVLIGSLIDVEKETARITKKIIETENYFNSIDRKLKNKEFIEKAPREVVQKEIEKKDAFKKQIVVLNENLDALKPNR</sequence>
<protein>
    <recommendedName>
        <fullName evidence="11">Valine--tRNA ligase</fullName>
        <ecNumber evidence="11">6.1.1.9</ecNumber>
    </recommendedName>
    <alternativeName>
        <fullName evidence="11">Valyl-tRNA synthetase</fullName>
        <shortName evidence="11">ValRS</shortName>
    </alternativeName>
</protein>
<evidence type="ECO:0000259" key="13">
    <source>
        <dbReference type="Pfam" id="PF08264"/>
    </source>
</evidence>
<comment type="similarity">
    <text evidence="11">Belongs to the class-I aminoacyl-tRNA synthetase family. ValS type 1 subfamily.</text>
</comment>
<dbReference type="NCBIfam" id="TIGR00422">
    <property type="entry name" value="valS"/>
    <property type="match status" value="1"/>
</dbReference>
<evidence type="ECO:0000256" key="11">
    <source>
        <dbReference type="HAMAP-Rule" id="MF_02004"/>
    </source>
</evidence>
<name>A0A0F0CNX3_9BACT</name>
<dbReference type="InterPro" id="IPR002303">
    <property type="entry name" value="Valyl-tRNA_ligase"/>
</dbReference>
<dbReference type="Pfam" id="PF00133">
    <property type="entry name" value="tRNA-synt_1"/>
    <property type="match status" value="1"/>
</dbReference>
<feature type="short sequence motif" description="'KMSKS' region" evidence="11">
    <location>
        <begin position="549"/>
        <end position="553"/>
    </location>
</feature>
<dbReference type="SUPFAM" id="SSF46589">
    <property type="entry name" value="tRNA-binding arm"/>
    <property type="match status" value="1"/>
</dbReference>
<keyword evidence="7 11" id="KW-0648">Protein biosynthesis</keyword>
<dbReference type="CDD" id="cd07962">
    <property type="entry name" value="Anticodon_Ia_Val"/>
    <property type="match status" value="1"/>
</dbReference>
<dbReference type="InterPro" id="IPR009008">
    <property type="entry name" value="Val/Leu/Ile-tRNA-synth_edit"/>
</dbReference>
<dbReference type="PRINTS" id="PR00986">
    <property type="entry name" value="TRNASYNTHVAL"/>
</dbReference>
<feature type="domain" description="Methionyl/Valyl/Leucyl/Isoleucyl-tRNA synthetase anticodon-binding" evidence="13">
    <location>
        <begin position="633"/>
        <end position="768"/>
    </location>
</feature>
<feature type="binding site" evidence="11">
    <location>
        <position position="552"/>
    </location>
    <ligand>
        <name>ATP</name>
        <dbReference type="ChEBI" id="CHEBI:30616"/>
    </ligand>
</feature>
<keyword evidence="8 11" id="KW-0175">Coiled coil</keyword>
<dbReference type="InterPro" id="IPR019499">
    <property type="entry name" value="Val-tRNA_synth_tRNA-bd"/>
</dbReference>
<keyword evidence="3 11" id="KW-0963">Cytoplasm</keyword>
<dbReference type="SUPFAM" id="SSF47323">
    <property type="entry name" value="Anticodon-binding domain of a subclass of class I aminoacyl-tRNA synthetases"/>
    <property type="match status" value="1"/>
</dbReference>
<comment type="domain">
    <text evidence="11">The C-terminal coiled-coil domain is crucial for aminoacylation activity.</text>
</comment>
<keyword evidence="9 11" id="KW-0030">Aminoacyl-tRNA synthetase</keyword>
<feature type="short sequence motif" description="'HIGH' region" evidence="11">
    <location>
        <begin position="45"/>
        <end position="55"/>
    </location>
</feature>
<dbReference type="Gene3D" id="2.170.220.10">
    <property type="match status" value="1"/>
</dbReference>
<dbReference type="PATRIC" id="fig|1609969.3.peg.1286"/>
<dbReference type="InterPro" id="IPR014729">
    <property type="entry name" value="Rossmann-like_a/b/a_fold"/>
</dbReference>
<dbReference type="InterPro" id="IPR009080">
    <property type="entry name" value="tRNAsynth_Ia_anticodon-bd"/>
</dbReference>
<dbReference type="Pfam" id="PF08264">
    <property type="entry name" value="Anticodon_1"/>
    <property type="match status" value="1"/>
</dbReference>
<dbReference type="FunFam" id="3.40.50.620:FF:000032">
    <property type="entry name" value="Valine--tRNA ligase"/>
    <property type="match status" value="1"/>
</dbReference>
<comment type="function">
    <text evidence="11">Catalyzes the attachment of valine to tRNA(Val). As ValRS can inadvertently accommodate and process structurally similar amino acids such as threonine, to avoid such errors, it has a 'posttransfer' editing activity that hydrolyzes mischarged Thr-tRNA(Val) in a tRNA-dependent manner.</text>
</comment>
<evidence type="ECO:0000313" key="15">
    <source>
        <dbReference type="EMBL" id="KJJ84967.1"/>
    </source>
</evidence>
<comment type="subunit">
    <text evidence="2 11">Monomer.</text>
</comment>
<dbReference type="InterPro" id="IPR010978">
    <property type="entry name" value="tRNA-bd_arm"/>
</dbReference>
<dbReference type="PANTHER" id="PTHR11946">
    <property type="entry name" value="VALYL-TRNA SYNTHETASES"/>
    <property type="match status" value="1"/>
</dbReference>
<evidence type="ECO:0000256" key="10">
    <source>
        <dbReference type="ARBA" id="ARBA00047552"/>
    </source>
</evidence>
<dbReference type="CDD" id="cd00817">
    <property type="entry name" value="ValRS_core"/>
    <property type="match status" value="1"/>
</dbReference>
<comment type="domain">
    <text evidence="11">ValRS has two distinct active sites: one for aminoacylation and one for editing. The misactivated threonine is translocated from the active site to the editing site.</text>
</comment>
<dbReference type="Proteomes" id="UP000033428">
    <property type="component" value="Unassembled WGS sequence"/>
</dbReference>
<keyword evidence="5 11" id="KW-0547">Nucleotide-binding</keyword>
<dbReference type="FunFam" id="3.40.50.620:FF:000098">
    <property type="entry name" value="Valine--tRNA ligase"/>
    <property type="match status" value="1"/>
</dbReference>
<dbReference type="Gene3D" id="1.10.730.10">
    <property type="entry name" value="Isoleucyl-tRNA Synthetase, Domain 1"/>
    <property type="match status" value="1"/>
</dbReference>
<evidence type="ECO:0000259" key="12">
    <source>
        <dbReference type="Pfam" id="PF00133"/>
    </source>
</evidence>
<dbReference type="InterPro" id="IPR001412">
    <property type="entry name" value="aa-tRNA-synth_I_CS"/>
</dbReference>
<dbReference type="Gene3D" id="3.90.740.10">
    <property type="entry name" value="Valyl/Leucyl/Isoleucyl-tRNA synthetase, editing domain"/>
    <property type="match status" value="1"/>
</dbReference>
<evidence type="ECO:0000256" key="9">
    <source>
        <dbReference type="ARBA" id="ARBA00023146"/>
    </source>
</evidence>
<evidence type="ECO:0000256" key="7">
    <source>
        <dbReference type="ARBA" id="ARBA00022917"/>
    </source>
</evidence>
<dbReference type="HAMAP" id="MF_02004">
    <property type="entry name" value="Val_tRNA_synth_type1"/>
    <property type="match status" value="1"/>
</dbReference>
<evidence type="ECO:0000256" key="1">
    <source>
        <dbReference type="ARBA" id="ARBA00004496"/>
    </source>
</evidence>
<dbReference type="InterPro" id="IPR037118">
    <property type="entry name" value="Val-tRNA_synth_C_sf"/>
</dbReference>
<evidence type="ECO:0000256" key="2">
    <source>
        <dbReference type="ARBA" id="ARBA00011245"/>
    </source>
</evidence>
<keyword evidence="16" id="KW-1185">Reference proteome</keyword>
<dbReference type="EMBL" id="JYNY01000232">
    <property type="protein sequence ID" value="KJJ84967.1"/>
    <property type="molecule type" value="Genomic_DNA"/>
</dbReference>
<dbReference type="InterPro" id="IPR002300">
    <property type="entry name" value="aa-tRNA-synth_Ia"/>
</dbReference>
<dbReference type="EC" id="6.1.1.9" evidence="11"/>
<evidence type="ECO:0000256" key="4">
    <source>
        <dbReference type="ARBA" id="ARBA00022598"/>
    </source>
</evidence>
<dbReference type="SUPFAM" id="SSF52374">
    <property type="entry name" value="Nucleotidylyl transferase"/>
    <property type="match status" value="1"/>
</dbReference>
<dbReference type="GO" id="GO:0002161">
    <property type="term" value="F:aminoacyl-tRNA deacylase activity"/>
    <property type="evidence" value="ECO:0007669"/>
    <property type="project" value="InterPro"/>
</dbReference>
<proteinExistence type="inferred from homology"/>
<dbReference type="AlphaFoldDB" id="A0A0F0CNX3"/>
<comment type="subcellular location">
    <subcellularLocation>
        <location evidence="1 11">Cytoplasm</location>
    </subcellularLocation>
</comment>
<keyword evidence="6 11" id="KW-0067">ATP-binding</keyword>
<evidence type="ECO:0000259" key="14">
    <source>
        <dbReference type="Pfam" id="PF10458"/>
    </source>
</evidence>
<comment type="caution">
    <text evidence="15">The sequence shown here is derived from an EMBL/GenBank/DDBJ whole genome shotgun (WGS) entry which is preliminary data.</text>
</comment>